<dbReference type="RefSeq" id="WP_311424223.1">
    <property type="nucleotide sequence ID" value="NZ_JAVREH010000028.1"/>
</dbReference>
<dbReference type="Gene3D" id="3.40.50.1820">
    <property type="entry name" value="alpha/beta hydrolase"/>
    <property type="match status" value="1"/>
</dbReference>
<evidence type="ECO:0000256" key="1">
    <source>
        <dbReference type="ARBA" id="ARBA00022801"/>
    </source>
</evidence>
<dbReference type="InterPro" id="IPR000073">
    <property type="entry name" value="AB_hydrolase_1"/>
</dbReference>
<dbReference type="GO" id="GO:0016787">
    <property type="term" value="F:hydrolase activity"/>
    <property type="evidence" value="ECO:0007669"/>
    <property type="project" value="UniProtKB-KW"/>
</dbReference>
<sequence>MASQPSPTHVEIQRVAANGIHINVATAGTGPAVLLLHGWPHTWQLWTGLIPHLAPHFRVIAPDLRGLGGSTHATEGYDAVTLAADAAALLDAVGEEQASIVAIDAGVPVASALALDQPARIERLVLMEALLPGLPGAEALFANGPPWWFGFHATPGLAETVLVGHEPEYIDWFLNEGTLGHEIEDTIRHAFQAAYTGSESLRCGFEYYRATATNAAQLQSATRARRLTMPTMAIGAATVGDALHRQLEPIADHLTSRVMSDCGHIIPLHRPQALIDLLMPFLTVAIGLAV</sequence>
<comment type="caution">
    <text evidence="3">The sequence shown here is derived from an EMBL/GenBank/DDBJ whole genome shotgun (WGS) entry which is preliminary data.</text>
</comment>
<dbReference type="Pfam" id="PF00561">
    <property type="entry name" value="Abhydrolase_1"/>
    <property type="match status" value="1"/>
</dbReference>
<keyword evidence="4" id="KW-1185">Reference proteome</keyword>
<dbReference type="InterPro" id="IPR029058">
    <property type="entry name" value="AB_hydrolase_fold"/>
</dbReference>
<reference evidence="4" key="1">
    <citation type="submission" date="2023-07" db="EMBL/GenBank/DDBJ databases">
        <title>30 novel species of actinomycetes from the DSMZ collection.</title>
        <authorList>
            <person name="Nouioui I."/>
        </authorList>
    </citation>
    <scope>NUCLEOTIDE SEQUENCE [LARGE SCALE GENOMIC DNA]</scope>
    <source>
        <strain evidence="4">DSM 44399</strain>
    </source>
</reference>
<evidence type="ECO:0000313" key="3">
    <source>
        <dbReference type="EMBL" id="MDT0263076.1"/>
    </source>
</evidence>
<evidence type="ECO:0000259" key="2">
    <source>
        <dbReference type="Pfam" id="PF00561"/>
    </source>
</evidence>
<evidence type="ECO:0000313" key="4">
    <source>
        <dbReference type="Proteomes" id="UP001183176"/>
    </source>
</evidence>
<organism evidence="3 4">
    <name type="scientific">Jatrophihabitans lederbergiae</name>
    <dbReference type="NCBI Taxonomy" id="3075547"/>
    <lineage>
        <taxon>Bacteria</taxon>
        <taxon>Bacillati</taxon>
        <taxon>Actinomycetota</taxon>
        <taxon>Actinomycetes</taxon>
        <taxon>Jatrophihabitantales</taxon>
        <taxon>Jatrophihabitantaceae</taxon>
        <taxon>Jatrophihabitans</taxon>
    </lineage>
</organism>
<proteinExistence type="predicted"/>
<dbReference type="PANTHER" id="PTHR43329">
    <property type="entry name" value="EPOXIDE HYDROLASE"/>
    <property type="match status" value="1"/>
</dbReference>
<dbReference type="PRINTS" id="PR00111">
    <property type="entry name" value="ABHYDROLASE"/>
</dbReference>
<dbReference type="SUPFAM" id="SSF53474">
    <property type="entry name" value="alpha/beta-Hydrolases"/>
    <property type="match status" value="1"/>
</dbReference>
<dbReference type="Proteomes" id="UP001183176">
    <property type="component" value="Unassembled WGS sequence"/>
</dbReference>
<dbReference type="InterPro" id="IPR000639">
    <property type="entry name" value="Epox_hydrolase-like"/>
</dbReference>
<name>A0ABU2JEB2_9ACTN</name>
<keyword evidence="1 3" id="KW-0378">Hydrolase</keyword>
<dbReference type="EMBL" id="JAVREH010000028">
    <property type="protein sequence ID" value="MDT0263076.1"/>
    <property type="molecule type" value="Genomic_DNA"/>
</dbReference>
<accession>A0ABU2JEB2</accession>
<protein>
    <submittedName>
        <fullName evidence="3">Alpha/beta hydrolase</fullName>
    </submittedName>
</protein>
<gene>
    <name evidence="3" type="ORF">RM423_16930</name>
</gene>
<dbReference type="PRINTS" id="PR00412">
    <property type="entry name" value="EPOXHYDRLASE"/>
</dbReference>
<feature type="domain" description="AB hydrolase-1" evidence="2">
    <location>
        <begin position="31"/>
        <end position="150"/>
    </location>
</feature>